<dbReference type="KEGG" id="eli:ELI_00810"/>
<protein>
    <recommendedName>
        <fullName evidence="1">PRTase-CE domain-containing protein</fullName>
    </recommendedName>
</protein>
<keyword evidence="3" id="KW-1185">Reference proteome</keyword>
<evidence type="ECO:0000313" key="2">
    <source>
        <dbReference type="EMBL" id="ABC62254.1"/>
    </source>
</evidence>
<dbReference type="HOGENOM" id="CLU_730885_0_0_5"/>
<accession>Q2NDI7</accession>
<evidence type="ECO:0000259" key="1">
    <source>
        <dbReference type="Pfam" id="PF24390"/>
    </source>
</evidence>
<dbReference type="AlphaFoldDB" id="Q2NDI7"/>
<dbReference type="InterPro" id="IPR056920">
    <property type="entry name" value="PRTase-CE"/>
</dbReference>
<dbReference type="STRING" id="314225.ELI_00810"/>
<dbReference type="eggNOG" id="ENOG502Z9RN">
    <property type="taxonomic scope" value="Bacteria"/>
</dbReference>
<organism evidence="2 3">
    <name type="scientific">Erythrobacter litoralis (strain HTCC2594)</name>
    <dbReference type="NCBI Taxonomy" id="314225"/>
    <lineage>
        <taxon>Bacteria</taxon>
        <taxon>Pseudomonadati</taxon>
        <taxon>Pseudomonadota</taxon>
        <taxon>Alphaproteobacteria</taxon>
        <taxon>Sphingomonadales</taxon>
        <taxon>Erythrobacteraceae</taxon>
        <taxon>Erythrobacter/Porphyrobacter group</taxon>
        <taxon>Erythrobacter</taxon>
    </lineage>
</organism>
<feature type="domain" description="PRTase-CE" evidence="1">
    <location>
        <begin position="64"/>
        <end position="388"/>
    </location>
</feature>
<reference evidence="3" key="1">
    <citation type="journal article" date="2009" name="J. Bacteriol.">
        <title>Complete genome sequence of Erythrobacter litoralis HTCC2594.</title>
        <authorList>
            <person name="Oh H.M."/>
            <person name="Giovannoni S.J."/>
            <person name="Ferriera S."/>
            <person name="Johnson J."/>
            <person name="Cho J.C."/>
        </authorList>
    </citation>
    <scope>NUCLEOTIDE SEQUENCE [LARGE SCALE GENOMIC DNA]</scope>
    <source>
        <strain evidence="3">HTCC2594</strain>
    </source>
</reference>
<dbReference type="Pfam" id="PF24390">
    <property type="entry name" value="PRTase-CE"/>
    <property type="match status" value="1"/>
</dbReference>
<gene>
    <name evidence="2" type="ordered locus">ELI_00810</name>
</gene>
<evidence type="ECO:0000313" key="3">
    <source>
        <dbReference type="Proteomes" id="UP000008808"/>
    </source>
</evidence>
<dbReference type="Proteomes" id="UP000008808">
    <property type="component" value="Chromosome"/>
</dbReference>
<dbReference type="EMBL" id="CP000157">
    <property type="protein sequence ID" value="ABC62254.1"/>
    <property type="molecule type" value="Genomic_DNA"/>
</dbReference>
<name>Q2NDI7_ERYLH</name>
<sequence length="393" mass="44503">MRTAVYCSLDMINALALNLIATVMNWDNERATAEYAWLRLMSSMKYDGYSDFRAGVRFLESLVSWLRQFEQQDREAAYAFVQERMVYISTAEMQRIIENFIPETVTPYLRKAVAAELGIKPYEVWRTQAGAKAFLEHQRRCLFVGLSDGSRIDVLRRANSGRLSQEQVVPMLNVDNEKWKGLGKDLRGELGDDARFQDVYLIDDFTASGTTFIRFPDGEPKGKLAKFEQNAQEARKALKDDFPLADGYTLHIHHYVSTAQACQALEGRVAEAGEKLTDPSFGEAHITEGMRLPAVLPIGTSGTEDAMVAVAPSDEPYFGLCGTYYDHNLFERLEKHCKEAGQVDMRYGYANCALPLVLEHNTPNNSIPILWAETQGKLGHPMRPLFRRRDRHG</sequence>
<proteinExistence type="predicted"/>